<dbReference type="InterPro" id="IPR000792">
    <property type="entry name" value="Tscrpt_reg_LuxR_C"/>
</dbReference>
<dbReference type="InterPro" id="IPR011006">
    <property type="entry name" value="CheY-like_superfamily"/>
</dbReference>
<feature type="domain" description="Response regulatory" evidence="8">
    <location>
        <begin position="1"/>
        <end position="112"/>
    </location>
</feature>
<feature type="domain" description="HTH luxR-type" evidence="7">
    <location>
        <begin position="138"/>
        <end position="203"/>
    </location>
</feature>
<evidence type="ECO:0000256" key="3">
    <source>
        <dbReference type="ARBA" id="ARBA00023125"/>
    </source>
</evidence>
<dbReference type="AlphaFoldDB" id="A0AAJ1WDD2"/>
<evidence type="ECO:0000313" key="10">
    <source>
        <dbReference type="Proteomes" id="UP001239267"/>
    </source>
</evidence>
<dbReference type="InterPro" id="IPR001789">
    <property type="entry name" value="Sig_transdc_resp-reg_receiver"/>
</dbReference>
<dbReference type="Gene3D" id="3.40.50.2300">
    <property type="match status" value="1"/>
</dbReference>
<keyword evidence="2" id="KW-0805">Transcription regulation</keyword>
<dbReference type="CDD" id="cd06170">
    <property type="entry name" value="LuxR_C_like"/>
    <property type="match status" value="1"/>
</dbReference>
<dbReference type="EMBL" id="JAUSTB010000005">
    <property type="protein sequence ID" value="MDQ0146039.1"/>
    <property type="molecule type" value="Genomic_DNA"/>
</dbReference>
<dbReference type="SMART" id="SM00421">
    <property type="entry name" value="HTH_LUXR"/>
    <property type="match status" value="1"/>
</dbReference>
<dbReference type="PANTHER" id="PTHR43214">
    <property type="entry name" value="TWO-COMPONENT RESPONSE REGULATOR"/>
    <property type="match status" value="1"/>
</dbReference>
<comment type="caution">
    <text evidence="9">The sequence shown here is derived from an EMBL/GenBank/DDBJ whole genome shotgun (WGS) entry which is preliminary data.</text>
</comment>
<feature type="modified residue" description="4-aspartylphosphate" evidence="5">
    <location>
        <position position="47"/>
    </location>
</feature>
<dbReference type="InterPro" id="IPR016032">
    <property type="entry name" value="Sig_transdc_resp-reg_C-effctor"/>
</dbReference>
<feature type="region of interest" description="Disordered" evidence="6">
    <location>
        <begin position="262"/>
        <end position="300"/>
    </location>
</feature>
<keyword evidence="4" id="KW-0804">Transcription</keyword>
<dbReference type="RefSeq" id="WP_307359387.1">
    <property type="nucleotide sequence ID" value="NZ_JAUSTB010000005.1"/>
</dbReference>
<sequence>MTGEELVGQGLRGLLSANGFNVAGESGSVRQAARRIPAIRPDLAIIDDDLPDGSGAGLCRTIAAADPTIRCVLMTGETDEAVLIGAILAGAWGCLSQQDDNEEQLRLIRRAMHGYTAFSRRFQTGILAPIQADGMNGPDGRLGMLSKQEMKVAVGVARGLTNAQIGQELSLAEKTVKNMVSSVLMKFDMSRRTEVAVFVYGELEETGDLAREYRRSRDPDLIAEVTAALVICTSEAGRMPPSNKLLLLDAMRLADALAVARPRPAKRLQERPMKLKGPDDRIPGPSNTRAPDRAPGPTRH</sequence>
<reference evidence="9 10" key="1">
    <citation type="submission" date="2023-07" db="EMBL/GenBank/DDBJ databases">
        <title>Sorghum-associated microbial communities from plants grown in Nebraska, USA.</title>
        <authorList>
            <person name="Schachtman D."/>
        </authorList>
    </citation>
    <scope>NUCLEOTIDE SEQUENCE [LARGE SCALE GENOMIC DNA]</scope>
    <source>
        <strain evidence="9 10">DS1001</strain>
    </source>
</reference>
<proteinExistence type="predicted"/>
<organism evidence="9 10">
    <name type="scientific">Pseudarthrobacter niigatensis</name>
    <dbReference type="NCBI Taxonomy" id="369935"/>
    <lineage>
        <taxon>Bacteria</taxon>
        <taxon>Bacillati</taxon>
        <taxon>Actinomycetota</taxon>
        <taxon>Actinomycetes</taxon>
        <taxon>Micrococcales</taxon>
        <taxon>Micrococcaceae</taxon>
        <taxon>Pseudarthrobacter</taxon>
    </lineage>
</organism>
<dbReference type="Proteomes" id="UP001239267">
    <property type="component" value="Unassembled WGS sequence"/>
</dbReference>
<dbReference type="Pfam" id="PF00072">
    <property type="entry name" value="Response_reg"/>
    <property type="match status" value="1"/>
</dbReference>
<protein>
    <submittedName>
        <fullName evidence="9">DNA-binding NarL/FixJ family response regulator</fullName>
    </submittedName>
</protein>
<evidence type="ECO:0000313" key="9">
    <source>
        <dbReference type="EMBL" id="MDQ0146039.1"/>
    </source>
</evidence>
<dbReference type="PROSITE" id="PS00622">
    <property type="entry name" value="HTH_LUXR_1"/>
    <property type="match status" value="1"/>
</dbReference>
<accession>A0AAJ1WDD2</accession>
<keyword evidence="1 5" id="KW-0597">Phosphoprotein</keyword>
<dbReference type="GO" id="GO:0003677">
    <property type="term" value="F:DNA binding"/>
    <property type="evidence" value="ECO:0007669"/>
    <property type="project" value="UniProtKB-KW"/>
</dbReference>
<dbReference type="PANTHER" id="PTHR43214:SF24">
    <property type="entry name" value="TRANSCRIPTIONAL REGULATORY PROTEIN NARL-RELATED"/>
    <property type="match status" value="1"/>
</dbReference>
<evidence type="ECO:0000256" key="2">
    <source>
        <dbReference type="ARBA" id="ARBA00023015"/>
    </source>
</evidence>
<dbReference type="PRINTS" id="PR00038">
    <property type="entry name" value="HTHLUXR"/>
</dbReference>
<evidence type="ECO:0000256" key="6">
    <source>
        <dbReference type="SAM" id="MobiDB-lite"/>
    </source>
</evidence>
<dbReference type="GO" id="GO:0006355">
    <property type="term" value="P:regulation of DNA-templated transcription"/>
    <property type="evidence" value="ECO:0007669"/>
    <property type="project" value="InterPro"/>
</dbReference>
<dbReference type="SMART" id="SM00448">
    <property type="entry name" value="REC"/>
    <property type="match status" value="1"/>
</dbReference>
<keyword evidence="3 9" id="KW-0238">DNA-binding</keyword>
<keyword evidence="10" id="KW-1185">Reference proteome</keyword>
<dbReference type="PROSITE" id="PS50110">
    <property type="entry name" value="RESPONSE_REGULATORY"/>
    <property type="match status" value="1"/>
</dbReference>
<gene>
    <name evidence="9" type="ORF">J2T23_001932</name>
</gene>
<evidence type="ECO:0000256" key="1">
    <source>
        <dbReference type="ARBA" id="ARBA00022553"/>
    </source>
</evidence>
<evidence type="ECO:0000259" key="8">
    <source>
        <dbReference type="PROSITE" id="PS50110"/>
    </source>
</evidence>
<name>A0AAJ1WDD2_9MICC</name>
<evidence type="ECO:0000256" key="4">
    <source>
        <dbReference type="ARBA" id="ARBA00023163"/>
    </source>
</evidence>
<dbReference type="CDD" id="cd17535">
    <property type="entry name" value="REC_NarL-like"/>
    <property type="match status" value="1"/>
</dbReference>
<dbReference type="InterPro" id="IPR058245">
    <property type="entry name" value="NreC/VraR/RcsB-like_REC"/>
</dbReference>
<dbReference type="Pfam" id="PF00196">
    <property type="entry name" value="GerE"/>
    <property type="match status" value="1"/>
</dbReference>
<dbReference type="PROSITE" id="PS50043">
    <property type="entry name" value="HTH_LUXR_2"/>
    <property type="match status" value="1"/>
</dbReference>
<dbReference type="GO" id="GO:0000160">
    <property type="term" value="P:phosphorelay signal transduction system"/>
    <property type="evidence" value="ECO:0007669"/>
    <property type="project" value="InterPro"/>
</dbReference>
<feature type="compositionally biased region" description="Basic and acidic residues" evidence="6">
    <location>
        <begin position="267"/>
        <end position="282"/>
    </location>
</feature>
<evidence type="ECO:0000256" key="5">
    <source>
        <dbReference type="PROSITE-ProRule" id="PRU00169"/>
    </source>
</evidence>
<dbReference type="SUPFAM" id="SSF52172">
    <property type="entry name" value="CheY-like"/>
    <property type="match status" value="1"/>
</dbReference>
<evidence type="ECO:0000259" key="7">
    <source>
        <dbReference type="PROSITE" id="PS50043"/>
    </source>
</evidence>
<dbReference type="SUPFAM" id="SSF46894">
    <property type="entry name" value="C-terminal effector domain of the bipartite response regulators"/>
    <property type="match status" value="1"/>
</dbReference>
<dbReference type="InterPro" id="IPR039420">
    <property type="entry name" value="WalR-like"/>
</dbReference>